<dbReference type="Proteomes" id="UP000006514">
    <property type="component" value="Unassembled WGS sequence"/>
</dbReference>
<gene>
    <name evidence="1" type="ORF">AURDEDRAFT_153947</name>
</gene>
<keyword evidence="2" id="KW-1185">Reference proteome</keyword>
<protein>
    <recommendedName>
        <fullName evidence="3">F-box domain-containing protein</fullName>
    </recommendedName>
</protein>
<dbReference type="AlphaFoldDB" id="J0D144"/>
<dbReference type="InParanoid" id="J0D144"/>
<evidence type="ECO:0000313" key="2">
    <source>
        <dbReference type="Proteomes" id="UP000006514"/>
    </source>
</evidence>
<evidence type="ECO:0000313" key="1">
    <source>
        <dbReference type="EMBL" id="EJD39050.1"/>
    </source>
</evidence>
<dbReference type="OrthoDB" id="3219396at2759"/>
<dbReference type="KEGG" id="adl:AURDEDRAFT_153947"/>
<organism evidence="1 2">
    <name type="scientific">Auricularia subglabra (strain TFB-10046 / SS5)</name>
    <name type="common">White-rot fungus</name>
    <name type="synonym">Auricularia delicata (strain TFB10046)</name>
    <dbReference type="NCBI Taxonomy" id="717982"/>
    <lineage>
        <taxon>Eukaryota</taxon>
        <taxon>Fungi</taxon>
        <taxon>Dikarya</taxon>
        <taxon>Basidiomycota</taxon>
        <taxon>Agaricomycotina</taxon>
        <taxon>Agaricomycetes</taxon>
        <taxon>Auriculariales</taxon>
        <taxon>Auriculariaceae</taxon>
        <taxon>Auricularia</taxon>
    </lineage>
</organism>
<name>J0D144_AURST</name>
<accession>J0D144</accession>
<dbReference type="EMBL" id="JH687817">
    <property type="protein sequence ID" value="EJD39050.1"/>
    <property type="molecule type" value="Genomic_DNA"/>
</dbReference>
<sequence length="487" mass="55368">MAAQVCLHWRDHGIDHPTFWKNIEATSPTAGALDMLAARLGQSCGRPFSLTIDIEAPLRPTAENRLMQLITAIMPTVQKLDIRLNAFCMISLWPVLNWDAPELTTFSLRLYNPDRIMARVPVNWCIFDSLPGKLREVTLEDVILPDPIDDFPAFSQLHKLTIIHPPATVTNFPARFLEICRNLHTLVLRSGRLTFEEQWSTAALEGLSRLTWLVIDLDPLARDEFVARMPLMKHIPSIVMLPPPDIDAAYNFLVGVGSPFNVGLIFKCPNEFCVIVEDDRSGYIRVFIEFIDLYERGPDANDEVNILLENDEFPKQVESLSVSLCLWDLLVPYMSYYAGLAKLVISLATPDPFSVHRLDGKPLAFVALEVLVIEALDAHYAVVRPGDVIHFVDQVLQASHCRKLELRRVLLHWQEDAAPLYKRFDHNYRISQGSKTTNAGIYLYRLPQRKARDPRRFAALEGPCHSERLLLRIATRLAGKDDMRVCE</sequence>
<proteinExistence type="predicted"/>
<reference evidence="2" key="1">
    <citation type="journal article" date="2012" name="Science">
        <title>The Paleozoic origin of enzymatic lignin decomposition reconstructed from 31 fungal genomes.</title>
        <authorList>
            <person name="Floudas D."/>
            <person name="Binder M."/>
            <person name="Riley R."/>
            <person name="Barry K."/>
            <person name="Blanchette R.A."/>
            <person name="Henrissat B."/>
            <person name="Martinez A.T."/>
            <person name="Otillar R."/>
            <person name="Spatafora J.W."/>
            <person name="Yadav J.S."/>
            <person name="Aerts A."/>
            <person name="Benoit I."/>
            <person name="Boyd A."/>
            <person name="Carlson A."/>
            <person name="Copeland A."/>
            <person name="Coutinho P.M."/>
            <person name="de Vries R.P."/>
            <person name="Ferreira P."/>
            <person name="Findley K."/>
            <person name="Foster B."/>
            <person name="Gaskell J."/>
            <person name="Glotzer D."/>
            <person name="Gorecki P."/>
            <person name="Heitman J."/>
            <person name="Hesse C."/>
            <person name="Hori C."/>
            <person name="Igarashi K."/>
            <person name="Jurgens J.A."/>
            <person name="Kallen N."/>
            <person name="Kersten P."/>
            <person name="Kohler A."/>
            <person name="Kuees U."/>
            <person name="Kumar T.K.A."/>
            <person name="Kuo A."/>
            <person name="LaButti K."/>
            <person name="Larrondo L.F."/>
            <person name="Lindquist E."/>
            <person name="Ling A."/>
            <person name="Lombard V."/>
            <person name="Lucas S."/>
            <person name="Lundell T."/>
            <person name="Martin R."/>
            <person name="McLaughlin D.J."/>
            <person name="Morgenstern I."/>
            <person name="Morin E."/>
            <person name="Murat C."/>
            <person name="Nagy L.G."/>
            <person name="Nolan M."/>
            <person name="Ohm R.A."/>
            <person name="Patyshakuliyeva A."/>
            <person name="Rokas A."/>
            <person name="Ruiz-Duenas F.J."/>
            <person name="Sabat G."/>
            <person name="Salamov A."/>
            <person name="Samejima M."/>
            <person name="Schmutz J."/>
            <person name="Slot J.C."/>
            <person name="St John F."/>
            <person name="Stenlid J."/>
            <person name="Sun H."/>
            <person name="Sun S."/>
            <person name="Syed K."/>
            <person name="Tsang A."/>
            <person name="Wiebenga A."/>
            <person name="Young D."/>
            <person name="Pisabarro A."/>
            <person name="Eastwood D.C."/>
            <person name="Martin F."/>
            <person name="Cullen D."/>
            <person name="Grigoriev I.V."/>
            <person name="Hibbett D.S."/>
        </authorList>
    </citation>
    <scope>NUCLEOTIDE SEQUENCE [LARGE SCALE GENOMIC DNA]</scope>
    <source>
        <strain evidence="2">TFB10046</strain>
    </source>
</reference>
<evidence type="ECO:0008006" key="3">
    <source>
        <dbReference type="Google" id="ProtNLM"/>
    </source>
</evidence>